<organism evidence="3">
    <name type="scientific">hydrothermal vent metagenome</name>
    <dbReference type="NCBI Taxonomy" id="652676"/>
    <lineage>
        <taxon>unclassified sequences</taxon>
        <taxon>metagenomes</taxon>
        <taxon>ecological metagenomes</taxon>
    </lineage>
</organism>
<dbReference type="InterPro" id="IPR003599">
    <property type="entry name" value="Ig_sub"/>
</dbReference>
<dbReference type="SMART" id="SM00409">
    <property type="entry name" value="IG"/>
    <property type="match status" value="1"/>
</dbReference>
<dbReference type="Pfam" id="PF07679">
    <property type="entry name" value="I-set"/>
    <property type="match status" value="1"/>
</dbReference>
<dbReference type="SUPFAM" id="SSF48726">
    <property type="entry name" value="Immunoglobulin"/>
    <property type="match status" value="1"/>
</dbReference>
<gene>
    <name evidence="3" type="ORF">MNBD_ALPHA03-112</name>
</gene>
<accession>A0A3B1BEM7</accession>
<dbReference type="InterPro" id="IPR014755">
    <property type="entry name" value="Cu-Rt/internalin_Ig-like"/>
</dbReference>
<dbReference type="InterPro" id="IPR013783">
    <property type="entry name" value="Ig-like_fold"/>
</dbReference>
<evidence type="ECO:0000259" key="2">
    <source>
        <dbReference type="PROSITE" id="PS50835"/>
    </source>
</evidence>
<keyword evidence="1" id="KW-0732">Signal</keyword>
<dbReference type="AlphaFoldDB" id="A0A3B1BEM7"/>
<name>A0A3B1BEM7_9ZZZZ</name>
<dbReference type="PROSITE" id="PS50835">
    <property type="entry name" value="IG_LIKE"/>
    <property type="match status" value="1"/>
</dbReference>
<dbReference type="InterPro" id="IPR013098">
    <property type="entry name" value="Ig_I-set"/>
</dbReference>
<dbReference type="Pfam" id="PF13205">
    <property type="entry name" value="Big_5"/>
    <property type="match status" value="1"/>
</dbReference>
<evidence type="ECO:0000313" key="3">
    <source>
        <dbReference type="EMBL" id="VAX08840.1"/>
    </source>
</evidence>
<feature type="non-terminal residue" evidence="3">
    <location>
        <position position="1"/>
    </location>
</feature>
<dbReference type="Gene3D" id="2.60.120.560">
    <property type="entry name" value="Exo-inulinase, domain 1"/>
    <property type="match status" value="1"/>
</dbReference>
<proteinExistence type="predicted"/>
<reference evidence="3" key="1">
    <citation type="submission" date="2018-06" db="EMBL/GenBank/DDBJ databases">
        <authorList>
            <person name="Zhirakovskaya E."/>
        </authorList>
    </citation>
    <scope>NUCLEOTIDE SEQUENCE</scope>
</reference>
<dbReference type="Gene3D" id="2.60.40.10">
    <property type="entry name" value="Immunoglobulins"/>
    <property type="match status" value="1"/>
</dbReference>
<feature type="non-terminal residue" evidence="3">
    <location>
        <position position="525"/>
    </location>
</feature>
<dbReference type="Gene3D" id="2.60.40.1220">
    <property type="match status" value="1"/>
</dbReference>
<dbReference type="InterPro" id="IPR032812">
    <property type="entry name" value="SbsA_Ig"/>
</dbReference>
<dbReference type="EMBL" id="UOFW01000249">
    <property type="protein sequence ID" value="VAX08840.1"/>
    <property type="molecule type" value="Genomic_DNA"/>
</dbReference>
<evidence type="ECO:0000256" key="1">
    <source>
        <dbReference type="ARBA" id="ARBA00022729"/>
    </source>
</evidence>
<protein>
    <recommendedName>
        <fullName evidence="2">Ig-like domain-containing protein</fullName>
    </recommendedName>
</protein>
<dbReference type="InterPro" id="IPR036179">
    <property type="entry name" value="Ig-like_dom_sf"/>
</dbReference>
<feature type="domain" description="Ig-like" evidence="2">
    <location>
        <begin position="234"/>
        <end position="325"/>
    </location>
</feature>
<sequence>SVPGMPSVDLGGSRSHNVFSKANNASTSGTWARPNLLVGHWPLTGAGSNDIYEIYGNFIYSNPAEALFQGEGNIALYDNVLVNHSGSAVHIQPHNHKPRTIRVFHNSVVATGTGIRVSGVDVEYDQLVSGNAVFAATPFSLHAQVQQVDNVSDTFNAASNYLTTPFGNPELGTLDIYPVSASTLDGTAIDSSLLQLFNDWNVDFNGDQRLQGFRGAYADEGLNSGWQLALTIKPETYTASGGAADIFEGPVSQEVREGEMASFAVRASGINPIQYQWFRNDEAISGAISSGYTIDTVLIDDDGAEYHCEVSNSVGNDISSDAVLTVLPDTDAPLITGAVVRSLNEVDIQFSKAVTSSSAQTVTNYQIDQGVEIFSATLNADNRTVHLITNSLETNNTYTITINNVQDTTSNLNEISPGSSVSVVLEANIDLTNGLLPLEWIPLTASRWSVVADAGNNALFLNTSDYPPLSGSRLGEYILSPDSYGDFTLTVEAKTNESSGNANADYALVFGFVDENNYYYMLFNR</sequence>
<dbReference type="InterPro" id="IPR007110">
    <property type="entry name" value="Ig-like_dom"/>
</dbReference>